<evidence type="ECO:0000256" key="5">
    <source>
        <dbReference type="ARBA" id="ARBA00022801"/>
    </source>
</evidence>
<evidence type="ECO:0000256" key="2">
    <source>
        <dbReference type="ARBA" id="ARBA00022649"/>
    </source>
</evidence>
<comment type="similarity">
    <text evidence="6">Belongs to the HepT RNase toxin family.</text>
</comment>
<keyword evidence="5" id="KW-0378">Hydrolase</keyword>
<protein>
    <recommendedName>
        <fullName evidence="9">DUF86 domain-containing protein</fullName>
    </recommendedName>
</protein>
<dbReference type="GO" id="GO:0000166">
    <property type="term" value="F:nucleotide binding"/>
    <property type="evidence" value="ECO:0007669"/>
    <property type="project" value="UniProtKB-KW"/>
</dbReference>
<dbReference type="Pfam" id="PF01934">
    <property type="entry name" value="HepT-like"/>
    <property type="match status" value="1"/>
</dbReference>
<gene>
    <name evidence="7" type="ORF">CO165_02035</name>
</gene>
<dbReference type="InterPro" id="IPR008201">
    <property type="entry name" value="HepT-like"/>
</dbReference>
<dbReference type="GO" id="GO:0110001">
    <property type="term" value="C:toxin-antitoxin complex"/>
    <property type="evidence" value="ECO:0007669"/>
    <property type="project" value="InterPro"/>
</dbReference>
<reference evidence="8" key="1">
    <citation type="submission" date="2017-09" db="EMBL/GenBank/DDBJ databases">
        <title>Depth-based differentiation of microbial function through sediment-hosted aquifers and enrichment of novel symbionts in the deep terrestrial subsurface.</title>
        <authorList>
            <person name="Probst A.J."/>
            <person name="Ladd B."/>
            <person name="Jarett J.K."/>
            <person name="Geller-Mcgrath D.E."/>
            <person name="Sieber C.M.K."/>
            <person name="Emerson J.B."/>
            <person name="Anantharaman K."/>
            <person name="Thomas B.C."/>
            <person name="Malmstrom R."/>
            <person name="Stieglmeier M."/>
            <person name="Klingl A."/>
            <person name="Woyke T."/>
            <person name="Ryan C.M."/>
            <person name="Banfield J.F."/>
        </authorList>
    </citation>
    <scope>NUCLEOTIDE SEQUENCE [LARGE SCALE GENOMIC DNA]</scope>
</reference>
<evidence type="ECO:0000256" key="3">
    <source>
        <dbReference type="ARBA" id="ARBA00022722"/>
    </source>
</evidence>
<dbReference type="InterPro" id="IPR037038">
    <property type="entry name" value="HepT-like_sf"/>
</dbReference>
<dbReference type="GO" id="GO:0016787">
    <property type="term" value="F:hydrolase activity"/>
    <property type="evidence" value="ECO:0007669"/>
    <property type="project" value="UniProtKB-KW"/>
</dbReference>
<dbReference type="PANTHER" id="PTHR34139:SF1">
    <property type="entry name" value="RNASE MJ1380-RELATED"/>
    <property type="match status" value="1"/>
</dbReference>
<evidence type="ECO:0000313" key="8">
    <source>
        <dbReference type="Proteomes" id="UP000229647"/>
    </source>
</evidence>
<keyword evidence="2" id="KW-1277">Toxin-antitoxin system</keyword>
<evidence type="ECO:0000313" key="7">
    <source>
        <dbReference type="EMBL" id="PJA55721.1"/>
    </source>
</evidence>
<evidence type="ECO:0000256" key="1">
    <source>
        <dbReference type="ARBA" id="ARBA00022553"/>
    </source>
</evidence>
<dbReference type="EMBL" id="PFWL01000091">
    <property type="protein sequence ID" value="PJA55721.1"/>
    <property type="molecule type" value="Genomic_DNA"/>
</dbReference>
<dbReference type="AlphaFoldDB" id="A0A2M7XYB5"/>
<dbReference type="Proteomes" id="UP000229647">
    <property type="component" value="Unassembled WGS sequence"/>
</dbReference>
<dbReference type="PANTHER" id="PTHR34139">
    <property type="entry name" value="UPF0331 PROTEIN MJ0127"/>
    <property type="match status" value="1"/>
</dbReference>
<keyword evidence="1" id="KW-0597">Phosphoprotein</keyword>
<keyword evidence="3" id="KW-0540">Nuclease</keyword>
<proteinExistence type="inferred from homology"/>
<dbReference type="InterPro" id="IPR051813">
    <property type="entry name" value="HepT_RNase_toxin"/>
</dbReference>
<evidence type="ECO:0000256" key="6">
    <source>
        <dbReference type="ARBA" id="ARBA00024207"/>
    </source>
</evidence>
<evidence type="ECO:0008006" key="9">
    <source>
        <dbReference type="Google" id="ProtNLM"/>
    </source>
</evidence>
<keyword evidence="4" id="KW-0547">Nucleotide-binding</keyword>
<organism evidence="7 8">
    <name type="scientific">Candidatus Roizmanbacteria bacterium CG_4_9_14_3_um_filter_33_18</name>
    <dbReference type="NCBI Taxonomy" id="1974841"/>
    <lineage>
        <taxon>Bacteria</taxon>
        <taxon>Candidatus Roizmaniibacteriota</taxon>
    </lineage>
</organism>
<dbReference type="Gene3D" id="1.20.120.580">
    <property type="entry name" value="bsu32300-like"/>
    <property type="match status" value="1"/>
</dbReference>
<comment type="caution">
    <text evidence="7">The sequence shown here is derived from an EMBL/GenBank/DDBJ whole genome shotgun (WGS) entry which is preliminary data.</text>
</comment>
<sequence>MKKDMFVYIKDILTSIDAIEEYIEGLDYCKFEEDFLTQDAVMMRLSIIGESTAKLTLEFRRSHTDIPWKSMKAVRNLIVHDYSSINLKKIWEIISKDLPTTKKQILQIIP</sequence>
<name>A0A2M7XYB5_9BACT</name>
<evidence type="ECO:0000256" key="4">
    <source>
        <dbReference type="ARBA" id="ARBA00022741"/>
    </source>
</evidence>
<dbReference type="GO" id="GO:0004540">
    <property type="term" value="F:RNA nuclease activity"/>
    <property type="evidence" value="ECO:0007669"/>
    <property type="project" value="InterPro"/>
</dbReference>
<accession>A0A2M7XYB5</accession>